<keyword evidence="2" id="KW-1185">Reference proteome</keyword>
<dbReference type="AlphaFoldDB" id="A0A5C1AKP2"/>
<evidence type="ECO:0000313" key="2">
    <source>
        <dbReference type="Proteomes" id="UP000324974"/>
    </source>
</evidence>
<name>A0A5C1AKP2_9BACT</name>
<dbReference type="KEGG" id="lrs:PX52LOC_06297"/>
<reference evidence="2" key="1">
    <citation type="submission" date="2019-08" db="EMBL/GenBank/DDBJ databases">
        <title>Limnoglobus roseus gen. nov., sp. nov., a novel freshwater planctomycete with a giant genome from the family Gemmataceae.</title>
        <authorList>
            <person name="Kulichevskaya I.S."/>
            <person name="Naumoff D.G."/>
            <person name="Miroshnikov K."/>
            <person name="Ivanova A."/>
            <person name="Philippov D.A."/>
            <person name="Hakobyan A."/>
            <person name="Rijpstra I.C."/>
            <person name="Sinninghe Damste J.S."/>
            <person name="Liesack W."/>
            <person name="Dedysh S.N."/>
        </authorList>
    </citation>
    <scope>NUCLEOTIDE SEQUENCE [LARGE SCALE GENOMIC DNA]</scope>
    <source>
        <strain evidence="2">PX52</strain>
    </source>
</reference>
<dbReference type="EMBL" id="CP042425">
    <property type="protein sequence ID" value="QEL19235.1"/>
    <property type="molecule type" value="Genomic_DNA"/>
</dbReference>
<proteinExistence type="predicted"/>
<dbReference type="OrthoDB" id="292860at2"/>
<dbReference type="RefSeq" id="WP_149113648.1">
    <property type="nucleotide sequence ID" value="NZ_CP042425.1"/>
</dbReference>
<dbReference type="Proteomes" id="UP000324974">
    <property type="component" value="Chromosome"/>
</dbReference>
<protein>
    <submittedName>
        <fullName evidence="1">Uncharacterized protein</fullName>
    </submittedName>
</protein>
<gene>
    <name evidence="1" type="ORF">PX52LOC_06297</name>
</gene>
<accession>A0A5C1AKP2</accession>
<organism evidence="1 2">
    <name type="scientific">Limnoglobus roseus</name>
    <dbReference type="NCBI Taxonomy" id="2598579"/>
    <lineage>
        <taxon>Bacteria</taxon>
        <taxon>Pseudomonadati</taxon>
        <taxon>Planctomycetota</taxon>
        <taxon>Planctomycetia</taxon>
        <taxon>Gemmatales</taxon>
        <taxon>Gemmataceae</taxon>
        <taxon>Limnoglobus</taxon>
    </lineage>
</organism>
<evidence type="ECO:0000313" key="1">
    <source>
        <dbReference type="EMBL" id="QEL19235.1"/>
    </source>
</evidence>
<sequence length="98" mass="9779">MTNRRTVGLMVAGAAMGVFGNVLFGGHMGTLAQAQTPPAGATAAVGRYQLSAYGYGMGNGGAGSRTGYGAYVLDTQTGEVFAVEARGDLTSIGSVGKK</sequence>